<organism evidence="4 5">
    <name type="scientific">Stegodyphus mimosarum</name>
    <name type="common">African social velvet spider</name>
    <dbReference type="NCBI Taxonomy" id="407821"/>
    <lineage>
        <taxon>Eukaryota</taxon>
        <taxon>Metazoa</taxon>
        <taxon>Ecdysozoa</taxon>
        <taxon>Arthropoda</taxon>
        <taxon>Chelicerata</taxon>
        <taxon>Arachnida</taxon>
        <taxon>Araneae</taxon>
        <taxon>Araneomorphae</taxon>
        <taxon>Entelegynae</taxon>
        <taxon>Eresoidea</taxon>
        <taxon>Eresidae</taxon>
        <taxon>Stegodyphus</taxon>
    </lineage>
</organism>
<dbReference type="EMBL" id="KK115082">
    <property type="protein sequence ID" value="KFM64142.1"/>
    <property type="molecule type" value="Genomic_DNA"/>
</dbReference>
<dbReference type="STRING" id="407821.A0A087TGA3"/>
<dbReference type="GO" id="GO:0006629">
    <property type="term" value="P:lipid metabolic process"/>
    <property type="evidence" value="ECO:0007669"/>
    <property type="project" value="UniProtKB-KW"/>
</dbReference>
<evidence type="ECO:0000313" key="5">
    <source>
        <dbReference type="Proteomes" id="UP000054359"/>
    </source>
</evidence>
<dbReference type="InterPro" id="IPR016035">
    <property type="entry name" value="Acyl_Trfase/lysoPLipase"/>
</dbReference>
<feature type="short sequence motif" description="GXSXG" evidence="2">
    <location>
        <begin position="44"/>
        <end position="48"/>
    </location>
</feature>
<proteinExistence type="predicted"/>
<feature type="non-terminal residue" evidence="4">
    <location>
        <position position="48"/>
    </location>
</feature>
<dbReference type="PROSITE" id="PS51635">
    <property type="entry name" value="PNPLA"/>
    <property type="match status" value="1"/>
</dbReference>
<evidence type="ECO:0000313" key="4">
    <source>
        <dbReference type="EMBL" id="KFM64142.1"/>
    </source>
</evidence>
<name>A0A087TGA3_STEMI</name>
<evidence type="ECO:0000259" key="3">
    <source>
        <dbReference type="PROSITE" id="PS51635"/>
    </source>
</evidence>
<gene>
    <name evidence="4" type="ORF">X975_12869</name>
</gene>
<keyword evidence="1" id="KW-0443">Lipid metabolism</keyword>
<evidence type="ECO:0000256" key="1">
    <source>
        <dbReference type="ARBA" id="ARBA00023098"/>
    </source>
</evidence>
<comment type="caution">
    <text evidence="2">Lacks conserved residue(s) required for the propagation of feature annotation.</text>
</comment>
<feature type="short sequence motif" description="GXGXXG" evidence="2">
    <location>
        <begin position="15"/>
        <end position="20"/>
    </location>
</feature>
<dbReference type="Proteomes" id="UP000054359">
    <property type="component" value="Unassembled WGS sequence"/>
</dbReference>
<dbReference type="AlphaFoldDB" id="A0A087TGA3"/>
<sequence>MSKVDVDQMNLSLNGCGYLGIYHIGVCGCIKKYYPQALRKRISGGSVG</sequence>
<evidence type="ECO:0000256" key="2">
    <source>
        <dbReference type="PROSITE-ProRule" id="PRU01161"/>
    </source>
</evidence>
<accession>A0A087TGA3</accession>
<protein>
    <recommendedName>
        <fullName evidence="3">PNPLA domain-containing protein</fullName>
    </recommendedName>
</protein>
<dbReference type="InterPro" id="IPR002641">
    <property type="entry name" value="PNPLA_dom"/>
</dbReference>
<reference evidence="4 5" key="1">
    <citation type="submission" date="2013-11" db="EMBL/GenBank/DDBJ databases">
        <title>Genome sequencing of Stegodyphus mimosarum.</title>
        <authorList>
            <person name="Bechsgaard J."/>
        </authorList>
    </citation>
    <scope>NUCLEOTIDE SEQUENCE [LARGE SCALE GENOMIC DNA]</scope>
</reference>
<dbReference type="SUPFAM" id="SSF52151">
    <property type="entry name" value="FabD/lysophospholipase-like"/>
    <property type="match status" value="1"/>
</dbReference>
<keyword evidence="5" id="KW-1185">Reference proteome</keyword>
<dbReference type="PROSITE" id="PS51257">
    <property type="entry name" value="PROKAR_LIPOPROTEIN"/>
    <property type="match status" value="1"/>
</dbReference>
<dbReference type="OrthoDB" id="197155at2759"/>
<feature type="domain" description="PNPLA" evidence="3">
    <location>
        <begin position="11"/>
        <end position="48"/>
    </location>
</feature>